<organism evidence="1 2">
    <name type="scientific">Mumia flava</name>
    <dbReference type="NCBI Taxonomy" id="1348852"/>
    <lineage>
        <taxon>Bacteria</taxon>
        <taxon>Bacillati</taxon>
        <taxon>Actinomycetota</taxon>
        <taxon>Actinomycetes</taxon>
        <taxon>Propionibacteriales</taxon>
        <taxon>Nocardioidaceae</taxon>
        <taxon>Mumia</taxon>
    </lineage>
</organism>
<evidence type="ECO:0000313" key="1">
    <source>
        <dbReference type="EMBL" id="PJJ56518.1"/>
    </source>
</evidence>
<accession>A0A2M9BEZ7</accession>
<comment type="caution">
    <text evidence="1">The sequence shown here is derived from an EMBL/GenBank/DDBJ whole genome shotgun (WGS) entry which is preliminary data.</text>
</comment>
<proteinExistence type="predicted"/>
<gene>
    <name evidence="1" type="ORF">CLV56_0727</name>
</gene>
<dbReference type="EMBL" id="PGEZ01000001">
    <property type="protein sequence ID" value="PJJ56518.1"/>
    <property type="molecule type" value="Genomic_DNA"/>
</dbReference>
<sequence length="46" mass="4988">MTEFLSALLIVAGVLAIAMMTLRTAHDGAPRRVGTHHDFDSRTPPL</sequence>
<protein>
    <submittedName>
        <fullName evidence="1">Uncharacterized protein</fullName>
    </submittedName>
</protein>
<dbReference type="Proteomes" id="UP000230842">
    <property type="component" value="Unassembled WGS sequence"/>
</dbReference>
<reference evidence="1 2" key="1">
    <citation type="submission" date="2017-11" db="EMBL/GenBank/DDBJ databases">
        <title>Genomic Encyclopedia of Archaeal and Bacterial Type Strains, Phase II (KMG-II): From Individual Species to Whole Genera.</title>
        <authorList>
            <person name="Goeker M."/>
        </authorList>
    </citation>
    <scope>NUCLEOTIDE SEQUENCE [LARGE SCALE GENOMIC DNA]</scope>
    <source>
        <strain evidence="1 2">DSM 27763</strain>
    </source>
</reference>
<dbReference type="AlphaFoldDB" id="A0A2M9BEZ7"/>
<keyword evidence="2" id="KW-1185">Reference proteome</keyword>
<evidence type="ECO:0000313" key="2">
    <source>
        <dbReference type="Proteomes" id="UP000230842"/>
    </source>
</evidence>
<dbReference type="RefSeq" id="WP_157805052.1">
    <property type="nucleotide sequence ID" value="NZ_PGEZ01000001.1"/>
</dbReference>
<name>A0A2M9BEZ7_9ACTN</name>